<evidence type="ECO:0000256" key="2">
    <source>
        <dbReference type="ARBA" id="ARBA00022801"/>
    </source>
</evidence>
<dbReference type="EMBL" id="BAABFV010000001">
    <property type="protein sequence ID" value="GAA4358871.1"/>
    <property type="molecule type" value="Genomic_DNA"/>
</dbReference>
<name>A0ABP8II14_9GAMM</name>
<dbReference type="InterPro" id="IPR000086">
    <property type="entry name" value="NUDIX_hydrolase_dom"/>
</dbReference>
<proteinExistence type="predicted"/>
<dbReference type="SUPFAM" id="SSF55811">
    <property type="entry name" value="Nudix"/>
    <property type="match status" value="1"/>
</dbReference>
<dbReference type="PANTHER" id="PTHR11839">
    <property type="entry name" value="UDP/ADP-SUGAR PYROPHOSPHATASE"/>
    <property type="match status" value="1"/>
</dbReference>
<evidence type="ECO:0000313" key="5">
    <source>
        <dbReference type="Proteomes" id="UP001501011"/>
    </source>
</evidence>
<organism evidence="4 5">
    <name type="scientific">Kangiella marina</name>
    <dbReference type="NCBI Taxonomy" id="1079178"/>
    <lineage>
        <taxon>Bacteria</taxon>
        <taxon>Pseudomonadati</taxon>
        <taxon>Pseudomonadota</taxon>
        <taxon>Gammaproteobacteria</taxon>
        <taxon>Kangiellales</taxon>
        <taxon>Kangiellaceae</taxon>
        <taxon>Kangiella</taxon>
    </lineage>
</organism>
<evidence type="ECO:0000256" key="1">
    <source>
        <dbReference type="ARBA" id="ARBA00001946"/>
    </source>
</evidence>
<dbReference type="Pfam" id="PF00293">
    <property type="entry name" value="NUDIX"/>
    <property type="match status" value="1"/>
</dbReference>
<dbReference type="RefSeq" id="WP_345292027.1">
    <property type="nucleotide sequence ID" value="NZ_BAABFV010000001.1"/>
</dbReference>
<sequence length="186" mass="20991">MSSKLPKIKKQKVIAQTRIFAVEELELEFSNGVYRIYERLKAGKHGAVMIIPLINDETMLLIKEYAAGMERYELAFPKGLIDSGESAIHAANRELQEEAGFAAKSLTELKKITLAPGYLSHQMNLVVAEDLYPSKLEGDEPEPIEIVKWPLADIDRLLEVEEFSEARSIAGVYLLQRYLQQKKAAQ</sequence>
<accession>A0ABP8II14</accession>
<comment type="cofactor">
    <cofactor evidence="1">
        <name>Mg(2+)</name>
        <dbReference type="ChEBI" id="CHEBI:18420"/>
    </cofactor>
</comment>
<dbReference type="NCBIfam" id="NF008736">
    <property type="entry name" value="PRK11762.1"/>
    <property type="match status" value="1"/>
</dbReference>
<dbReference type="PROSITE" id="PS51462">
    <property type="entry name" value="NUDIX"/>
    <property type="match status" value="1"/>
</dbReference>
<dbReference type="InterPro" id="IPR020084">
    <property type="entry name" value="NUDIX_hydrolase_CS"/>
</dbReference>
<evidence type="ECO:0000313" key="4">
    <source>
        <dbReference type="EMBL" id="GAA4358871.1"/>
    </source>
</evidence>
<dbReference type="InterPro" id="IPR015797">
    <property type="entry name" value="NUDIX_hydrolase-like_dom_sf"/>
</dbReference>
<dbReference type="Proteomes" id="UP001501011">
    <property type="component" value="Unassembled WGS sequence"/>
</dbReference>
<dbReference type="GO" id="GO:0016787">
    <property type="term" value="F:hydrolase activity"/>
    <property type="evidence" value="ECO:0007669"/>
    <property type="project" value="UniProtKB-KW"/>
</dbReference>
<dbReference type="CDD" id="cd24156">
    <property type="entry name" value="NUDIX_ADPRase_NudE"/>
    <property type="match status" value="1"/>
</dbReference>
<comment type="caution">
    <text evidence="4">The sequence shown here is derived from an EMBL/GenBank/DDBJ whole genome shotgun (WGS) entry which is preliminary data.</text>
</comment>
<keyword evidence="2 4" id="KW-0378">Hydrolase</keyword>
<gene>
    <name evidence="4" type="primary">nudE</name>
    <name evidence="4" type="ORF">GCM10023151_09250</name>
</gene>
<feature type="domain" description="Nudix hydrolase" evidence="3">
    <location>
        <begin position="43"/>
        <end position="173"/>
    </location>
</feature>
<reference evidence="5" key="1">
    <citation type="journal article" date="2019" name="Int. J. Syst. Evol. Microbiol.">
        <title>The Global Catalogue of Microorganisms (GCM) 10K type strain sequencing project: providing services to taxonomists for standard genome sequencing and annotation.</title>
        <authorList>
            <consortium name="The Broad Institute Genomics Platform"/>
            <consortium name="The Broad Institute Genome Sequencing Center for Infectious Disease"/>
            <person name="Wu L."/>
            <person name="Ma J."/>
        </authorList>
    </citation>
    <scope>NUCLEOTIDE SEQUENCE [LARGE SCALE GENOMIC DNA]</scope>
    <source>
        <strain evidence="5">JCM 17728</strain>
    </source>
</reference>
<evidence type="ECO:0000259" key="3">
    <source>
        <dbReference type="PROSITE" id="PS51462"/>
    </source>
</evidence>
<dbReference type="PANTHER" id="PTHR11839:SF12">
    <property type="entry name" value="ADP COMPOUNDS HYDROLASE NUDE"/>
    <property type="match status" value="1"/>
</dbReference>
<dbReference type="Gene3D" id="3.90.79.10">
    <property type="entry name" value="Nucleoside Triphosphate Pyrophosphohydrolase"/>
    <property type="match status" value="1"/>
</dbReference>
<dbReference type="PROSITE" id="PS00893">
    <property type="entry name" value="NUDIX_BOX"/>
    <property type="match status" value="1"/>
</dbReference>
<protein>
    <submittedName>
        <fullName evidence="4">ADP compounds hydrolase NudE</fullName>
    </submittedName>
</protein>
<keyword evidence="5" id="KW-1185">Reference proteome</keyword>